<comment type="similarity">
    <text evidence="1">Belongs to the PrpD family.</text>
</comment>
<dbReference type="Gene3D" id="1.10.4100.10">
    <property type="entry name" value="2-methylcitrate dehydratase PrpD"/>
    <property type="match status" value="1"/>
</dbReference>
<dbReference type="InterPro" id="IPR042183">
    <property type="entry name" value="MmgE/PrpD_sf_1"/>
</dbReference>
<protein>
    <recommendedName>
        <fullName evidence="6">MmgE/PrpD family protein</fullName>
    </recommendedName>
</protein>
<dbReference type="InterPro" id="IPR045337">
    <property type="entry name" value="MmgE_PrpD_C"/>
</dbReference>
<gene>
    <name evidence="4" type="ORF">GCM10007276_02890</name>
</gene>
<dbReference type="InterPro" id="IPR042188">
    <property type="entry name" value="MmgE/PrpD_sf_2"/>
</dbReference>
<evidence type="ECO:0000256" key="1">
    <source>
        <dbReference type="ARBA" id="ARBA00006174"/>
    </source>
</evidence>
<name>A0A8J2VKX2_9RHOB</name>
<dbReference type="EMBL" id="BMCP01000001">
    <property type="protein sequence ID" value="GGE29159.1"/>
    <property type="molecule type" value="Genomic_DNA"/>
</dbReference>
<dbReference type="SUPFAM" id="SSF103378">
    <property type="entry name" value="2-methylcitrate dehydratase PrpD"/>
    <property type="match status" value="1"/>
</dbReference>
<organism evidence="4 5">
    <name type="scientific">Agaricicola taiwanensis</name>
    <dbReference type="NCBI Taxonomy" id="591372"/>
    <lineage>
        <taxon>Bacteria</taxon>
        <taxon>Pseudomonadati</taxon>
        <taxon>Pseudomonadota</taxon>
        <taxon>Alphaproteobacteria</taxon>
        <taxon>Rhodobacterales</taxon>
        <taxon>Paracoccaceae</taxon>
        <taxon>Agaricicola</taxon>
    </lineage>
</organism>
<dbReference type="PANTHER" id="PTHR16943">
    <property type="entry name" value="2-METHYLCITRATE DEHYDRATASE-RELATED"/>
    <property type="match status" value="1"/>
</dbReference>
<evidence type="ECO:0000313" key="5">
    <source>
        <dbReference type="Proteomes" id="UP000602745"/>
    </source>
</evidence>
<reference evidence="4" key="2">
    <citation type="submission" date="2020-09" db="EMBL/GenBank/DDBJ databases">
        <authorList>
            <person name="Sun Q."/>
            <person name="Sedlacek I."/>
        </authorList>
    </citation>
    <scope>NUCLEOTIDE SEQUENCE</scope>
    <source>
        <strain evidence="4">CCM 7684</strain>
    </source>
</reference>
<dbReference type="Pfam" id="PF19305">
    <property type="entry name" value="MmgE_PrpD_C"/>
    <property type="match status" value="1"/>
</dbReference>
<dbReference type="Proteomes" id="UP000602745">
    <property type="component" value="Unassembled WGS sequence"/>
</dbReference>
<dbReference type="AlphaFoldDB" id="A0A8J2VKX2"/>
<sequence>MLHPDMKSVTRAYGEFVSQTRWDALPNDARELSKQAIADCIGGAIAGFTEPPTIAALSVAEGEEGTVPVWGCERRTNERTAALINGTMAHAHDIDDTNESMRGHPSAPVVPAIFAAAPRAKADGKAIITAYAVGVEIEAKLGRAMNMEHYERGWHTTSTLGTMGASAAVSNLLQLDADTSAIALSIAASMACGLRANFGTMTKPLHSGLAAQNGVLSAVLAAKGLSANPKTIEAKEGFFDLFAGFENIAVEKALVGLGEPFDVVSPGIIFKLYPTCSLTHHVLDVVLEGIRSGDIVPAKMSRLNCGIGYRCENTLPYHNAETGLEGKFSMEYCIAAALQYGQVTFAEFSDDKVNNPEIRALYPKLNIYVHDDLRERDSVFNDFADIEVVHEDGRTFKRRLYKPKGHPTNPLSWQELEQKFVTCASPVIGGAETATIWAKLRGLDGLTADEVLEIFKKSQ</sequence>
<dbReference type="GO" id="GO:0016829">
    <property type="term" value="F:lyase activity"/>
    <property type="evidence" value="ECO:0007669"/>
    <property type="project" value="InterPro"/>
</dbReference>
<feature type="domain" description="MmgE/PrpD N-terminal" evidence="2">
    <location>
        <begin position="15"/>
        <end position="245"/>
    </location>
</feature>
<dbReference type="RefSeq" id="WP_188407928.1">
    <property type="nucleotide sequence ID" value="NZ_BMCP01000001.1"/>
</dbReference>
<keyword evidence="5" id="KW-1185">Reference proteome</keyword>
<proteinExistence type="inferred from homology"/>
<evidence type="ECO:0000259" key="3">
    <source>
        <dbReference type="Pfam" id="PF19305"/>
    </source>
</evidence>
<dbReference type="Gene3D" id="3.30.1330.120">
    <property type="entry name" value="2-methylcitrate dehydratase PrpD"/>
    <property type="match status" value="1"/>
</dbReference>
<dbReference type="PANTHER" id="PTHR16943:SF8">
    <property type="entry name" value="2-METHYLCITRATE DEHYDRATASE"/>
    <property type="match status" value="1"/>
</dbReference>
<evidence type="ECO:0000259" key="2">
    <source>
        <dbReference type="Pfam" id="PF03972"/>
    </source>
</evidence>
<comment type="caution">
    <text evidence="4">The sequence shown here is derived from an EMBL/GenBank/DDBJ whole genome shotgun (WGS) entry which is preliminary data.</text>
</comment>
<dbReference type="InterPro" id="IPR005656">
    <property type="entry name" value="MmgE_PrpD"/>
</dbReference>
<evidence type="ECO:0000313" key="4">
    <source>
        <dbReference type="EMBL" id="GGE29159.1"/>
    </source>
</evidence>
<dbReference type="InterPro" id="IPR045336">
    <property type="entry name" value="MmgE_PrpD_N"/>
</dbReference>
<reference evidence="4" key="1">
    <citation type="journal article" date="2014" name="Int. J. Syst. Evol. Microbiol.">
        <title>Complete genome sequence of Corynebacterium casei LMG S-19264T (=DSM 44701T), isolated from a smear-ripened cheese.</title>
        <authorList>
            <consortium name="US DOE Joint Genome Institute (JGI-PGF)"/>
            <person name="Walter F."/>
            <person name="Albersmeier A."/>
            <person name="Kalinowski J."/>
            <person name="Ruckert C."/>
        </authorList>
    </citation>
    <scope>NUCLEOTIDE SEQUENCE</scope>
    <source>
        <strain evidence="4">CCM 7684</strain>
    </source>
</reference>
<dbReference type="Pfam" id="PF03972">
    <property type="entry name" value="MmgE_PrpD_N"/>
    <property type="match status" value="1"/>
</dbReference>
<dbReference type="InterPro" id="IPR036148">
    <property type="entry name" value="MmgE/PrpD_sf"/>
</dbReference>
<evidence type="ECO:0008006" key="6">
    <source>
        <dbReference type="Google" id="ProtNLM"/>
    </source>
</evidence>
<accession>A0A8J2VKX2</accession>
<feature type="domain" description="MmgE/PrpD C-terminal" evidence="3">
    <location>
        <begin position="273"/>
        <end position="432"/>
    </location>
</feature>